<proteinExistence type="predicted"/>
<sequence length="148" mass="15635">MLKKISNKILKIKNFQLKLTPGEQVRDFIFETGMKTAKESAYLAGNNTDKLIKVSERIGSVVDRGTELIGGGEASTALGKIIFKTTKDVGRGDRVCTGLCVVSAACEAVAVGCSTSKILPGRGRIYVGAKVISRGCMAFRNACAGEGC</sequence>
<dbReference type="RefSeq" id="YP_010133973.1">
    <property type="nucleotide sequence ID" value="NC_056791.1"/>
</dbReference>
<dbReference type="EMBL" id="MT383642">
    <property type="protein sequence ID" value="QWM93462.1"/>
    <property type="molecule type" value="Genomic_DNA"/>
</dbReference>
<protein>
    <submittedName>
        <fullName evidence="1">Uncharacterized protein</fullName>
    </submittedName>
</protein>
<organism evidence="1">
    <name type="scientific">Tryblionella apiculata</name>
    <dbReference type="NCBI Taxonomy" id="1003145"/>
    <lineage>
        <taxon>Eukaryota</taxon>
        <taxon>Sar</taxon>
        <taxon>Stramenopiles</taxon>
        <taxon>Ochrophyta</taxon>
        <taxon>Bacillariophyta</taxon>
        <taxon>Bacillariophyceae</taxon>
        <taxon>Bacillariophycidae</taxon>
        <taxon>Bacillariales</taxon>
        <taxon>Bacillariaceae</taxon>
        <taxon>Tryblionella</taxon>
    </lineage>
</organism>
<geneLocation type="chloroplast" evidence="1"/>
<dbReference type="GeneID" id="67123635"/>
<keyword evidence="1" id="KW-0150">Chloroplast</keyword>
<evidence type="ECO:0000313" key="1">
    <source>
        <dbReference type="EMBL" id="QWM93462.1"/>
    </source>
</evidence>
<gene>
    <name evidence="1" type="primary">orf148a</name>
</gene>
<name>A0A8F1B7F3_9STRA</name>
<reference evidence="1" key="1">
    <citation type="journal article" date="2021" name="Ecol Indic">
        <title>Morphological and molecular identification reveals that waters from an isolated oasis in Tamanrasset (extreme South of Algerian Sahara) are colonized by opportunistic and pollution-tolerant diatom species.</title>
        <authorList>
            <person name="Gastineau R."/>
            <person name="Hamedi C."/>
            <person name="Baba Hamed M.B."/>
            <person name="Abi-Ayad S.-M.E.-A."/>
            <person name="Bak M."/>
            <person name="Lemieux C."/>
            <person name="Turmel M."/>
            <person name="Dobosz S."/>
            <person name="Wrobel R.J."/>
            <person name="Kierzek A."/>
            <person name="Lange-Bertalot H."/>
            <person name="Witkowski A."/>
        </authorList>
    </citation>
    <scope>NUCLEOTIDE SEQUENCE</scope>
    <source>
        <strain evidence="1">SZCZR1825</strain>
    </source>
</reference>
<accession>A0A8F1B7F3</accession>
<keyword evidence="1" id="KW-0934">Plastid</keyword>
<dbReference type="AlphaFoldDB" id="A0A8F1B7F3"/>